<dbReference type="Pfam" id="PF00550">
    <property type="entry name" value="PP-binding"/>
    <property type="match status" value="1"/>
</dbReference>
<sequence>MDETTAFEAVRSSTLEVLPGLDPAAVTLDGSLSDLGANSIDRTEITTLAMERLDITVPVTEFHAVRNIASLVELLRKYG</sequence>
<name>A0AAW8FTU5_9ACTN</name>
<dbReference type="RefSeq" id="WP_306984798.1">
    <property type="nucleotide sequence ID" value="NZ_JAUSZV010000005.1"/>
</dbReference>
<gene>
    <name evidence="2" type="ORF">QFZ22_008416</name>
</gene>
<evidence type="ECO:0000313" key="3">
    <source>
        <dbReference type="Proteomes" id="UP001234216"/>
    </source>
</evidence>
<evidence type="ECO:0000259" key="1">
    <source>
        <dbReference type="PROSITE" id="PS50075"/>
    </source>
</evidence>
<dbReference type="Proteomes" id="UP001234216">
    <property type="component" value="Unassembled WGS sequence"/>
</dbReference>
<protein>
    <submittedName>
        <fullName evidence="2">Polyketide biosynthesis acyl carrier protein</fullName>
    </submittedName>
</protein>
<accession>A0AAW8FTU5</accession>
<dbReference type="EMBL" id="JAUSZV010000005">
    <property type="protein sequence ID" value="MDQ0912431.1"/>
    <property type="molecule type" value="Genomic_DNA"/>
</dbReference>
<dbReference type="InterPro" id="IPR036736">
    <property type="entry name" value="ACP-like_sf"/>
</dbReference>
<evidence type="ECO:0000313" key="2">
    <source>
        <dbReference type="EMBL" id="MDQ0912431.1"/>
    </source>
</evidence>
<feature type="domain" description="Carrier" evidence="1">
    <location>
        <begin position="1"/>
        <end position="79"/>
    </location>
</feature>
<comment type="caution">
    <text evidence="2">The sequence shown here is derived from an EMBL/GenBank/DDBJ whole genome shotgun (WGS) entry which is preliminary data.</text>
</comment>
<dbReference type="Gene3D" id="1.10.1200.10">
    <property type="entry name" value="ACP-like"/>
    <property type="match status" value="1"/>
</dbReference>
<dbReference type="SUPFAM" id="SSF47336">
    <property type="entry name" value="ACP-like"/>
    <property type="match status" value="1"/>
</dbReference>
<dbReference type="PROSITE" id="PS50075">
    <property type="entry name" value="CARRIER"/>
    <property type="match status" value="1"/>
</dbReference>
<dbReference type="AlphaFoldDB" id="A0AAW8FTU5"/>
<reference evidence="2" key="1">
    <citation type="submission" date="2023-07" db="EMBL/GenBank/DDBJ databases">
        <title>Comparative genomics of wheat-associated soil bacteria to identify genetic determinants of phenazine resistance.</title>
        <authorList>
            <person name="Mouncey N."/>
        </authorList>
    </citation>
    <scope>NUCLEOTIDE SEQUENCE</scope>
    <source>
        <strain evidence="2">V4I22</strain>
    </source>
</reference>
<organism evidence="2 3">
    <name type="scientific">Streptomyces canus</name>
    <dbReference type="NCBI Taxonomy" id="58343"/>
    <lineage>
        <taxon>Bacteria</taxon>
        <taxon>Bacillati</taxon>
        <taxon>Actinomycetota</taxon>
        <taxon>Actinomycetes</taxon>
        <taxon>Kitasatosporales</taxon>
        <taxon>Streptomycetaceae</taxon>
        <taxon>Streptomyces</taxon>
        <taxon>Streptomyces aurantiacus group</taxon>
    </lineage>
</organism>
<proteinExistence type="predicted"/>
<dbReference type="InterPro" id="IPR009081">
    <property type="entry name" value="PP-bd_ACP"/>
</dbReference>